<sequence>MTADILDISIIVLIVLSAIIGLIRGFVREAFSLITWLAAAAFAFFYYEKLAVHVPFEGQGKLGQVVIAFVIIFLGVLIVGSIINHLLSAAVSSVGLGGIDYLLGGAFGIVRGGLIVTLLVLLFSAVGHYSKEAWWADSRLMPWFEDSAEALKEMIPNKLPEELPGIFPSKP</sequence>
<dbReference type="InterPro" id="IPR003825">
    <property type="entry name" value="Colicin-V_CvpA"/>
</dbReference>
<dbReference type="GO" id="GO:0009403">
    <property type="term" value="P:toxin biosynthetic process"/>
    <property type="evidence" value="ECO:0007669"/>
    <property type="project" value="InterPro"/>
</dbReference>
<dbReference type="RefSeq" id="WP_093068396.1">
    <property type="nucleotide sequence ID" value="NZ_FNQP01000011.1"/>
</dbReference>
<evidence type="ECO:0000256" key="1">
    <source>
        <dbReference type="ARBA" id="ARBA00004141"/>
    </source>
</evidence>
<proteinExistence type="predicted"/>
<evidence type="ECO:0000256" key="3">
    <source>
        <dbReference type="ARBA" id="ARBA00022989"/>
    </source>
</evidence>
<evidence type="ECO:0000256" key="5">
    <source>
        <dbReference type="SAM" id="Phobius"/>
    </source>
</evidence>
<keyword evidence="3 5" id="KW-1133">Transmembrane helix</keyword>
<keyword evidence="2 5" id="KW-0812">Transmembrane</keyword>
<reference evidence="6 7" key="1">
    <citation type="submission" date="2016-10" db="EMBL/GenBank/DDBJ databases">
        <authorList>
            <person name="de Groot N.N."/>
        </authorList>
    </citation>
    <scope>NUCLEOTIDE SEQUENCE [LARGE SCALE GENOMIC DNA]</scope>
    <source>
        <strain evidence="6 7">DSM 21228</strain>
    </source>
</reference>
<name>A0A1H4D0W8_9GAMM</name>
<dbReference type="PANTHER" id="PTHR36926">
    <property type="entry name" value="COLICIN V PRODUCTION PROTEIN"/>
    <property type="match status" value="1"/>
</dbReference>
<keyword evidence="7" id="KW-1185">Reference proteome</keyword>
<feature type="transmembrane region" description="Helical" evidence="5">
    <location>
        <begin position="99"/>
        <end position="126"/>
    </location>
</feature>
<feature type="transmembrane region" description="Helical" evidence="5">
    <location>
        <begin position="30"/>
        <end position="47"/>
    </location>
</feature>
<dbReference type="AlphaFoldDB" id="A0A1H4D0W8"/>
<accession>A0A1H4D0W8</accession>
<comment type="subcellular location">
    <subcellularLocation>
        <location evidence="1">Membrane</location>
        <topology evidence="1">Multi-pass membrane protein</topology>
    </subcellularLocation>
</comment>
<dbReference type="Proteomes" id="UP000199397">
    <property type="component" value="Unassembled WGS sequence"/>
</dbReference>
<dbReference type="GO" id="GO:0016020">
    <property type="term" value="C:membrane"/>
    <property type="evidence" value="ECO:0007669"/>
    <property type="project" value="UniProtKB-SubCell"/>
</dbReference>
<feature type="transmembrane region" description="Helical" evidence="5">
    <location>
        <begin position="67"/>
        <end position="87"/>
    </location>
</feature>
<dbReference type="STRING" id="525918.SAMN05660964_02099"/>
<protein>
    <submittedName>
        <fullName evidence="6">Membrane protein required for colicin V production</fullName>
    </submittedName>
</protein>
<evidence type="ECO:0000256" key="4">
    <source>
        <dbReference type="ARBA" id="ARBA00023136"/>
    </source>
</evidence>
<evidence type="ECO:0000313" key="6">
    <source>
        <dbReference type="EMBL" id="SEA65982.1"/>
    </source>
</evidence>
<evidence type="ECO:0000256" key="2">
    <source>
        <dbReference type="ARBA" id="ARBA00022692"/>
    </source>
</evidence>
<organism evidence="6 7">
    <name type="scientific">Thiothrix caldifontis</name>
    <dbReference type="NCBI Taxonomy" id="525918"/>
    <lineage>
        <taxon>Bacteria</taxon>
        <taxon>Pseudomonadati</taxon>
        <taxon>Pseudomonadota</taxon>
        <taxon>Gammaproteobacteria</taxon>
        <taxon>Thiotrichales</taxon>
        <taxon>Thiotrichaceae</taxon>
        <taxon>Thiothrix</taxon>
    </lineage>
</organism>
<dbReference type="PANTHER" id="PTHR36926:SF1">
    <property type="entry name" value="COLICIN V PRODUCTION PROTEIN"/>
    <property type="match status" value="1"/>
</dbReference>
<gene>
    <name evidence="6" type="ORF">SAMN05660964_02099</name>
</gene>
<keyword evidence="4 5" id="KW-0472">Membrane</keyword>
<dbReference type="OrthoDB" id="9810601at2"/>
<feature type="transmembrane region" description="Helical" evidence="5">
    <location>
        <begin position="6"/>
        <end position="23"/>
    </location>
</feature>
<dbReference type="InterPro" id="IPR052719">
    <property type="entry name" value="CvpA-like"/>
</dbReference>
<evidence type="ECO:0000313" key="7">
    <source>
        <dbReference type="Proteomes" id="UP000199397"/>
    </source>
</evidence>
<dbReference type="EMBL" id="FNQP01000011">
    <property type="protein sequence ID" value="SEA65982.1"/>
    <property type="molecule type" value="Genomic_DNA"/>
</dbReference>
<dbReference type="Pfam" id="PF02674">
    <property type="entry name" value="Colicin_V"/>
    <property type="match status" value="1"/>
</dbReference>